<keyword evidence="4" id="KW-0732">Signal</keyword>
<dbReference type="SUPFAM" id="SSF53807">
    <property type="entry name" value="Helical backbone' metal receptor"/>
    <property type="match status" value="1"/>
</dbReference>
<dbReference type="InterPro" id="IPR002491">
    <property type="entry name" value="ABC_transptr_periplasmic_BD"/>
</dbReference>
<evidence type="ECO:0000256" key="3">
    <source>
        <dbReference type="ARBA" id="ARBA00022448"/>
    </source>
</evidence>
<feature type="region of interest" description="Disordered" evidence="5">
    <location>
        <begin position="1"/>
        <end position="32"/>
    </location>
</feature>
<organism evidence="7 8">
    <name type="scientific">Streptomyces yunnanensis</name>
    <dbReference type="NCBI Taxonomy" id="156453"/>
    <lineage>
        <taxon>Bacteria</taxon>
        <taxon>Bacillati</taxon>
        <taxon>Actinomycetota</taxon>
        <taxon>Actinomycetes</taxon>
        <taxon>Kitasatosporales</taxon>
        <taxon>Streptomycetaceae</taxon>
        <taxon>Streptomyces</taxon>
    </lineage>
</organism>
<evidence type="ECO:0000256" key="4">
    <source>
        <dbReference type="ARBA" id="ARBA00022729"/>
    </source>
</evidence>
<evidence type="ECO:0000256" key="1">
    <source>
        <dbReference type="ARBA" id="ARBA00004196"/>
    </source>
</evidence>
<dbReference type="CDD" id="cd01146">
    <property type="entry name" value="FhuD"/>
    <property type="match status" value="1"/>
</dbReference>
<evidence type="ECO:0000256" key="5">
    <source>
        <dbReference type="SAM" id="MobiDB-lite"/>
    </source>
</evidence>
<keyword evidence="3" id="KW-0813">Transport</keyword>
<dbReference type="InterPro" id="IPR051313">
    <property type="entry name" value="Bact_iron-sidero_bind"/>
</dbReference>
<gene>
    <name evidence="7" type="ORF">MOV08_17940</name>
</gene>
<dbReference type="Pfam" id="PF01497">
    <property type="entry name" value="Peripla_BP_2"/>
    <property type="match status" value="1"/>
</dbReference>
<evidence type="ECO:0000313" key="8">
    <source>
        <dbReference type="Proteomes" id="UP001218629"/>
    </source>
</evidence>
<evidence type="ECO:0000313" key="7">
    <source>
        <dbReference type="EMBL" id="WEB40972.1"/>
    </source>
</evidence>
<accession>A0ABY8A7M8</accession>
<dbReference type="PANTHER" id="PTHR30532:SF1">
    <property type="entry name" value="IRON(3+)-HYDROXAMATE-BINDING PROTEIN FHUD"/>
    <property type="match status" value="1"/>
</dbReference>
<reference evidence="7 8" key="1">
    <citation type="submission" date="2022-03" db="EMBL/GenBank/DDBJ databases">
        <title>Streptomyces yunnanensis P86,complete genome.</title>
        <authorList>
            <person name="Chen S."/>
            <person name="Zhang Q."/>
        </authorList>
    </citation>
    <scope>NUCLEOTIDE SEQUENCE [LARGE SCALE GENOMIC DNA]</scope>
    <source>
        <strain evidence="7 8">P86</strain>
    </source>
</reference>
<name>A0ABY8A7M8_9ACTN</name>
<dbReference type="PANTHER" id="PTHR30532">
    <property type="entry name" value="IRON III DICITRATE-BINDING PERIPLASMIC PROTEIN"/>
    <property type="match status" value="1"/>
</dbReference>
<dbReference type="PROSITE" id="PS50983">
    <property type="entry name" value="FE_B12_PBP"/>
    <property type="match status" value="1"/>
</dbReference>
<evidence type="ECO:0000259" key="6">
    <source>
        <dbReference type="PROSITE" id="PS50983"/>
    </source>
</evidence>
<protein>
    <submittedName>
        <fullName evidence="7">Iron-siderophore ABC transporter substrate-binding protein</fullName>
    </submittedName>
</protein>
<dbReference type="Gene3D" id="3.40.50.1980">
    <property type="entry name" value="Nitrogenase molybdenum iron protein domain"/>
    <property type="match status" value="2"/>
</dbReference>
<dbReference type="Proteomes" id="UP001218629">
    <property type="component" value="Chromosome"/>
</dbReference>
<keyword evidence="8" id="KW-1185">Reference proteome</keyword>
<dbReference type="EMBL" id="CP095749">
    <property type="protein sequence ID" value="WEB40972.1"/>
    <property type="molecule type" value="Genomic_DNA"/>
</dbReference>
<sequence length="372" mass="39052">MTRPTHPAMTRSHRSPHPAGVSTAGARPRRGGTARAAAVAAAGALLLAACGSGADSGASAAGPDGTFKAATCPAQPTTAWPEPAPRDGGGHPVRTAMGEVTVPDTPRRVVVLDTAELDSALTLGVTPVGATRSDVDSGFLDYLPRHRLAGIQNVGKIGAPNLEAIAALKPDLILTSKVRDGQRYAELKKIAPTVMTETTGYPWKQNFAVHAAALNKIPEAQRVVAAYRSHAERVTQALGGPAKARALRANVVRFVEGADTRIYGCRSYIGTVLDDIGTGPTSVVDGAQNGLMVEVGPEQITKADANAVFYSTYGSPEKSKEAQTTTGPLWKNLRAVKDGRSIRVDDQLWIQGIGYTAADKILDEIQQRLAKK</sequence>
<proteinExistence type="inferred from homology"/>
<comment type="similarity">
    <text evidence="2">Belongs to the bacterial solute-binding protein 8 family.</text>
</comment>
<evidence type="ECO:0000256" key="2">
    <source>
        <dbReference type="ARBA" id="ARBA00008814"/>
    </source>
</evidence>
<dbReference type="RefSeq" id="WP_275308084.1">
    <property type="nucleotide sequence ID" value="NZ_CP095749.1"/>
</dbReference>
<feature type="domain" description="Fe/B12 periplasmic-binding" evidence="6">
    <location>
        <begin position="108"/>
        <end position="372"/>
    </location>
</feature>
<comment type="subcellular location">
    <subcellularLocation>
        <location evidence="1">Cell envelope</location>
    </subcellularLocation>
</comment>